<dbReference type="AlphaFoldDB" id="A0A8J6NJD8"/>
<feature type="transmembrane region" description="Helical" evidence="5">
    <location>
        <begin position="46"/>
        <end position="64"/>
    </location>
</feature>
<reference evidence="6 7" key="1">
    <citation type="submission" date="2020-08" db="EMBL/GenBank/DDBJ databases">
        <title>Bridging the membrane lipid divide: bacteria of the FCB group superphylum have the potential to synthesize archaeal ether lipids.</title>
        <authorList>
            <person name="Villanueva L."/>
            <person name="Von Meijenfeldt F.A.B."/>
            <person name="Westbye A.B."/>
            <person name="Yadav S."/>
            <person name="Hopmans E.C."/>
            <person name="Dutilh B.E."/>
            <person name="Sinninghe Damste J.S."/>
        </authorList>
    </citation>
    <scope>NUCLEOTIDE SEQUENCE [LARGE SCALE GENOMIC DNA]</scope>
    <source>
        <strain evidence="6">NIOZ-UU36</strain>
    </source>
</reference>
<accession>A0A8J6NJD8</accession>
<dbReference type="Pfam" id="PF13564">
    <property type="entry name" value="DoxX_2"/>
    <property type="match status" value="1"/>
</dbReference>
<proteinExistence type="predicted"/>
<comment type="subcellular location">
    <subcellularLocation>
        <location evidence="1">Membrane</location>
        <topology evidence="1">Multi-pass membrane protein</topology>
    </subcellularLocation>
</comment>
<evidence type="ECO:0000256" key="1">
    <source>
        <dbReference type="ARBA" id="ARBA00004141"/>
    </source>
</evidence>
<feature type="transmembrane region" description="Helical" evidence="5">
    <location>
        <begin position="97"/>
        <end position="115"/>
    </location>
</feature>
<evidence type="ECO:0000256" key="5">
    <source>
        <dbReference type="SAM" id="Phobius"/>
    </source>
</evidence>
<comment type="caution">
    <text evidence="6">The sequence shown here is derived from an EMBL/GenBank/DDBJ whole genome shotgun (WGS) entry which is preliminary data.</text>
</comment>
<evidence type="ECO:0000313" key="7">
    <source>
        <dbReference type="Proteomes" id="UP000614469"/>
    </source>
</evidence>
<evidence type="ECO:0000256" key="2">
    <source>
        <dbReference type="ARBA" id="ARBA00022692"/>
    </source>
</evidence>
<keyword evidence="3 5" id="KW-1133">Transmembrane helix</keyword>
<evidence type="ECO:0000313" key="6">
    <source>
        <dbReference type="EMBL" id="MBC8333970.1"/>
    </source>
</evidence>
<evidence type="ECO:0000256" key="4">
    <source>
        <dbReference type="ARBA" id="ARBA00023136"/>
    </source>
</evidence>
<dbReference type="GO" id="GO:0016020">
    <property type="term" value="C:membrane"/>
    <property type="evidence" value="ECO:0007669"/>
    <property type="project" value="UniProtKB-SubCell"/>
</dbReference>
<dbReference type="InterPro" id="IPR032808">
    <property type="entry name" value="DoxX"/>
</dbReference>
<organism evidence="6 7">
    <name type="scientific">Candidatus Desulfolinea nitratireducens</name>
    <dbReference type="NCBI Taxonomy" id="2841698"/>
    <lineage>
        <taxon>Bacteria</taxon>
        <taxon>Bacillati</taxon>
        <taxon>Chloroflexota</taxon>
        <taxon>Anaerolineae</taxon>
        <taxon>Anaerolineales</taxon>
        <taxon>Anaerolineales incertae sedis</taxon>
        <taxon>Candidatus Desulfolinea</taxon>
    </lineage>
</organism>
<protein>
    <submittedName>
        <fullName evidence="6">DoxX family protein</fullName>
    </submittedName>
</protein>
<feature type="transmembrane region" description="Helical" evidence="5">
    <location>
        <begin position="7"/>
        <end position="26"/>
    </location>
</feature>
<feature type="transmembrane region" description="Helical" evidence="5">
    <location>
        <begin position="71"/>
        <end position="91"/>
    </location>
</feature>
<keyword evidence="4 5" id="KW-0472">Membrane</keyword>
<sequence length="128" mass="13955">MNVLLWVLQVLFGVYFVAIGVSHFIVPPGLPAMMGWMYELSPALHWFSGTAEILGGLGLILPGLTKIQTRLTPLAGAGLVLVMLGALTWHFQRGETQNIMFNVVLALFVGFIAYGRWKLSPLVDKAAS</sequence>
<dbReference type="Proteomes" id="UP000614469">
    <property type="component" value="Unassembled WGS sequence"/>
</dbReference>
<keyword evidence="2 5" id="KW-0812">Transmembrane</keyword>
<name>A0A8J6NJD8_9CHLR</name>
<dbReference type="EMBL" id="JACNJN010000035">
    <property type="protein sequence ID" value="MBC8333970.1"/>
    <property type="molecule type" value="Genomic_DNA"/>
</dbReference>
<evidence type="ECO:0000256" key="3">
    <source>
        <dbReference type="ARBA" id="ARBA00022989"/>
    </source>
</evidence>
<gene>
    <name evidence="6" type="ORF">H8E29_01785</name>
</gene>